<dbReference type="AlphaFoldDB" id="A0A834I652"/>
<gene>
    <name evidence="2" type="ORF">GWI33_012078</name>
</gene>
<keyword evidence="3" id="KW-1185">Reference proteome</keyword>
<feature type="region of interest" description="Disordered" evidence="1">
    <location>
        <begin position="1"/>
        <end position="25"/>
    </location>
</feature>
<reference evidence="2" key="1">
    <citation type="submission" date="2020-08" db="EMBL/GenBank/DDBJ databases">
        <title>Genome sequencing and assembly of the red palm weevil Rhynchophorus ferrugineus.</title>
        <authorList>
            <person name="Dias G.B."/>
            <person name="Bergman C.M."/>
            <person name="Manee M."/>
        </authorList>
    </citation>
    <scope>NUCLEOTIDE SEQUENCE</scope>
    <source>
        <strain evidence="2">AA-2017</strain>
        <tissue evidence="2">Whole larva</tissue>
    </source>
</reference>
<evidence type="ECO:0000313" key="3">
    <source>
        <dbReference type="Proteomes" id="UP000625711"/>
    </source>
</evidence>
<evidence type="ECO:0000256" key="1">
    <source>
        <dbReference type="SAM" id="MobiDB-lite"/>
    </source>
</evidence>
<dbReference type="EMBL" id="JAACXV010011056">
    <property type="protein sequence ID" value="KAF7275210.1"/>
    <property type="molecule type" value="Genomic_DNA"/>
</dbReference>
<proteinExistence type="predicted"/>
<dbReference type="Proteomes" id="UP000625711">
    <property type="component" value="Unassembled WGS sequence"/>
</dbReference>
<protein>
    <submittedName>
        <fullName evidence="2">Uncharacterized protein</fullName>
    </submittedName>
</protein>
<accession>A0A834I652</accession>
<comment type="caution">
    <text evidence="2">The sequence shown here is derived from an EMBL/GenBank/DDBJ whole genome shotgun (WGS) entry which is preliminary data.</text>
</comment>
<name>A0A834I652_RHYFE</name>
<sequence length="81" mass="8715">AAPPCDRRRSLHQQLQTTPDSQQPANYRAKLIRAAQIQLGLGRWSGADRPLAELSETSEAQAGAANLARNGDASGFILGRF</sequence>
<organism evidence="2 3">
    <name type="scientific">Rhynchophorus ferrugineus</name>
    <name type="common">Red palm weevil</name>
    <name type="synonym">Curculio ferrugineus</name>
    <dbReference type="NCBI Taxonomy" id="354439"/>
    <lineage>
        <taxon>Eukaryota</taxon>
        <taxon>Metazoa</taxon>
        <taxon>Ecdysozoa</taxon>
        <taxon>Arthropoda</taxon>
        <taxon>Hexapoda</taxon>
        <taxon>Insecta</taxon>
        <taxon>Pterygota</taxon>
        <taxon>Neoptera</taxon>
        <taxon>Endopterygota</taxon>
        <taxon>Coleoptera</taxon>
        <taxon>Polyphaga</taxon>
        <taxon>Cucujiformia</taxon>
        <taxon>Curculionidae</taxon>
        <taxon>Dryophthorinae</taxon>
        <taxon>Rhynchophorus</taxon>
    </lineage>
</organism>
<feature type="compositionally biased region" description="Polar residues" evidence="1">
    <location>
        <begin position="12"/>
        <end position="25"/>
    </location>
</feature>
<evidence type="ECO:0000313" key="2">
    <source>
        <dbReference type="EMBL" id="KAF7275210.1"/>
    </source>
</evidence>
<feature type="non-terminal residue" evidence="2">
    <location>
        <position position="1"/>
    </location>
</feature>